<evidence type="ECO:0000313" key="3">
    <source>
        <dbReference type="Proteomes" id="UP001527882"/>
    </source>
</evidence>
<dbReference type="Pfam" id="PF00462">
    <property type="entry name" value="Glutaredoxin"/>
    <property type="match status" value="1"/>
</dbReference>
<feature type="domain" description="Glutaredoxin" evidence="1">
    <location>
        <begin position="3"/>
        <end position="61"/>
    </location>
</feature>
<evidence type="ECO:0000259" key="1">
    <source>
        <dbReference type="Pfam" id="PF00462"/>
    </source>
</evidence>
<sequence>MNIKVYWSEHCSQCKTVMDYFDEKQVPIEKINVTYDQNKFNEMLRLGGIATPLIVVGERVIHSFDRQKVDKLLEGIQVE</sequence>
<dbReference type="PANTHER" id="PTHR34386">
    <property type="entry name" value="GLUTAREDOXIN"/>
    <property type="match status" value="1"/>
</dbReference>
<comment type="caution">
    <text evidence="2">The sequence shown here is derived from an EMBL/GenBank/DDBJ whole genome shotgun (WGS) entry which is preliminary data.</text>
</comment>
<dbReference type="Gene3D" id="3.40.30.10">
    <property type="entry name" value="Glutaredoxin"/>
    <property type="match status" value="1"/>
</dbReference>
<dbReference type="InterPro" id="IPR002109">
    <property type="entry name" value="Glutaredoxin"/>
</dbReference>
<proteinExistence type="predicted"/>
<dbReference type="InterPro" id="IPR051548">
    <property type="entry name" value="Grx-like_ET"/>
</dbReference>
<dbReference type="Proteomes" id="UP001527882">
    <property type="component" value="Unassembled WGS sequence"/>
</dbReference>
<protein>
    <submittedName>
        <fullName evidence="2">Glutaredoxin family protein</fullName>
    </submittedName>
</protein>
<dbReference type="InterPro" id="IPR036249">
    <property type="entry name" value="Thioredoxin-like_sf"/>
</dbReference>
<dbReference type="SUPFAM" id="SSF52833">
    <property type="entry name" value="Thioredoxin-like"/>
    <property type="match status" value="1"/>
</dbReference>
<reference evidence="2 3" key="1">
    <citation type="submission" date="2022-12" db="EMBL/GenBank/DDBJ databases">
        <title>Draft genome sequence of Paenibacillus sp. dW9.</title>
        <authorList>
            <person name="Choi E.-W."/>
            <person name="Kim D.-U."/>
        </authorList>
    </citation>
    <scope>NUCLEOTIDE SEQUENCE [LARGE SCALE GENOMIC DNA]</scope>
    <source>
        <strain evidence="3">dW9</strain>
    </source>
</reference>
<dbReference type="EMBL" id="JAQAGZ010000029">
    <property type="protein sequence ID" value="MCZ8516955.1"/>
    <property type="molecule type" value="Genomic_DNA"/>
</dbReference>
<organism evidence="2 3">
    <name type="scientific">Paenibacillus gyeongsangnamensis</name>
    <dbReference type="NCBI Taxonomy" id="3388067"/>
    <lineage>
        <taxon>Bacteria</taxon>
        <taxon>Bacillati</taxon>
        <taxon>Bacillota</taxon>
        <taxon>Bacilli</taxon>
        <taxon>Bacillales</taxon>
        <taxon>Paenibacillaceae</taxon>
        <taxon>Paenibacillus</taxon>
    </lineage>
</organism>
<keyword evidence="3" id="KW-1185">Reference proteome</keyword>
<dbReference type="RefSeq" id="WP_269885488.1">
    <property type="nucleotide sequence ID" value="NZ_JAQAGZ010000029.1"/>
</dbReference>
<accession>A0ABT4QJS8</accession>
<dbReference type="PROSITE" id="PS51354">
    <property type="entry name" value="GLUTAREDOXIN_2"/>
    <property type="match status" value="1"/>
</dbReference>
<gene>
    <name evidence="2" type="ORF">O9H85_32285</name>
</gene>
<evidence type="ECO:0000313" key="2">
    <source>
        <dbReference type="EMBL" id="MCZ8516955.1"/>
    </source>
</evidence>
<name>A0ABT4QJS8_9BACL</name>
<dbReference type="PANTHER" id="PTHR34386:SF1">
    <property type="entry name" value="GLUTAREDOXIN-LIKE PROTEIN NRDH"/>
    <property type="match status" value="1"/>
</dbReference>
<dbReference type="CDD" id="cd02976">
    <property type="entry name" value="NrdH"/>
    <property type="match status" value="1"/>
</dbReference>